<name>A0A7C5RSI9_THERO</name>
<protein>
    <submittedName>
        <fullName evidence="1">Uncharacterized protein</fullName>
    </submittedName>
</protein>
<dbReference type="AlphaFoldDB" id="A0A7C5RSI9"/>
<organism evidence="1">
    <name type="scientific">Thermomicrobium roseum</name>
    <dbReference type="NCBI Taxonomy" id="500"/>
    <lineage>
        <taxon>Bacteria</taxon>
        <taxon>Pseudomonadati</taxon>
        <taxon>Thermomicrobiota</taxon>
        <taxon>Thermomicrobia</taxon>
        <taxon>Thermomicrobiales</taxon>
        <taxon>Thermomicrobiaceae</taxon>
        <taxon>Thermomicrobium</taxon>
    </lineage>
</organism>
<gene>
    <name evidence="1" type="ORF">ENM21_03200</name>
</gene>
<proteinExistence type="predicted"/>
<reference evidence="1" key="1">
    <citation type="journal article" date="2020" name="mSystems">
        <title>Genome- and Community-Level Interaction Insights into Carbon Utilization and Element Cycling Functions of Hydrothermarchaeota in Hydrothermal Sediment.</title>
        <authorList>
            <person name="Zhou Z."/>
            <person name="Liu Y."/>
            <person name="Xu W."/>
            <person name="Pan J."/>
            <person name="Luo Z.H."/>
            <person name="Li M."/>
        </authorList>
    </citation>
    <scope>NUCLEOTIDE SEQUENCE [LARGE SCALE GENOMIC DNA]</scope>
    <source>
        <strain evidence="1">SpSt-1065</strain>
    </source>
</reference>
<sequence>MTIQIYGANPGTKEYLRRQKALIDFLAMGPRRSVEGLWREYVSRRRRDPDGSLGLRRDIPTTNKELLYRWSKEDRWYEQAQAYDSEQQERELRNLSTLRTRVLEELALLAPTIIEEFATLLKEGRQEIKLKAIEAWLDRVGIVRLSTTTMTREILQETEKEQNREAEIMAAIPPDDASEEEWARWLARLHEAGS</sequence>
<dbReference type="EMBL" id="DRWX01000154">
    <property type="protein sequence ID" value="HHM96204.1"/>
    <property type="molecule type" value="Genomic_DNA"/>
</dbReference>
<accession>A0A7C5RSI9</accession>
<comment type="caution">
    <text evidence="1">The sequence shown here is derived from an EMBL/GenBank/DDBJ whole genome shotgun (WGS) entry which is preliminary data.</text>
</comment>
<evidence type="ECO:0000313" key="1">
    <source>
        <dbReference type="EMBL" id="HHM96204.1"/>
    </source>
</evidence>